<dbReference type="eggNOG" id="ENOG5032REF">
    <property type="taxonomic scope" value="Bacteria"/>
</dbReference>
<dbReference type="Pfam" id="PF05076">
    <property type="entry name" value="SUFU"/>
    <property type="match status" value="1"/>
</dbReference>
<name>U5MXY2_CLOSA</name>
<protein>
    <submittedName>
        <fullName evidence="2">Suppressor of fused protein</fullName>
    </submittedName>
</protein>
<dbReference type="PATRIC" id="fig|1345695.10.peg.3038"/>
<organism evidence="2 3">
    <name type="scientific">Clostridium saccharobutylicum DSM 13864</name>
    <dbReference type="NCBI Taxonomy" id="1345695"/>
    <lineage>
        <taxon>Bacteria</taxon>
        <taxon>Bacillati</taxon>
        <taxon>Bacillota</taxon>
        <taxon>Clostridia</taxon>
        <taxon>Eubacteriales</taxon>
        <taxon>Clostridiaceae</taxon>
        <taxon>Clostridium</taxon>
    </lineage>
</organism>
<feature type="domain" description="Suppressor of fused-like" evidence="1">
    <location>
        <begin position="33"/>
        <end position="189"/>
    </location>
</feature>
<dbReference type="AlphaFoldDB" id="U5MXY2"/>
<dbReference type="KEGG" id="csb:CLSA_c35200"/>
<proteinExistence type="predicted"/>
<dbReference type="InterPro" id="IPR020941">
    <property type="entry name" value="SUFU-like_domain"/>
</dbReference>
<evidence type="ECO:0000313" key="3">
    <source>
        <dbReference type="Proteomes" id="UP000017118"/>
    </source>
</evidence>
<dbReference type="RefSeq" id="WP_022747765.1">
    <property type="nucleotide sequence ID" value="NC_022571.1"/>
</dbReference>
<dbReference type="HOGENOM" id="CLU_112821_0_0_9"/>
<sequence>MSIHNENKIIAKSAFDAFGGKPLVTKYWDDKKENSIDILSCSDRPYNGITSYSTIGLSSYSIGYKADTVPLRVEIVGACASGVDCFRNIVASCAFNIMNTKFKCYPGVIFENVVKFYMPDCFMKHILFISPFLWDDRLKTLSFEDKKVAWLLAIPISEEEFKYAKDKGSDALEELFEEKQIDIFNLNRKSIL</sequence>
<dbReference type="GeneID" id="55475849"/>
<accession>U5MXY2</accession>
<dbReference type="OrthoDB" id="8479146at2"/>
<reference evidence="2 3" key="1">
    <citation type="journal article" date="2013" name="Genome Announc.">
        <title>Complete Genome Sequence of the Solvent Producer Clostridium saccharobutylicum NCP262 (DSM 13864).</title>
        <authorList>
            <person name="Poehlein A."/>
            <person name="Hartwich K."/>
            <person name="Krabben P."/>
            <person name="Ehrenreich A."/>
            <person name="Liebl W."/>
            <person name="Durre P."/>
            <person name="Gottschalk G."/>
            <person name="Daniel R."/>
        </authorList>
    </citation>
    <scope>NUCLEOTIDE SEQUENCE [LARGE SCALE GENOMIC DNA]</scope>
    <source>
        <strain evidence="2">DSM 13864</strain>
    </source>
</reference>
<dbReference type="Proteomes" id="UP000017118">
    <property type="component" value="Chromosome"/>
</dbReference>
<dbReference type="EMBL" id="CP006721">
    <property type="protein sequence ID" value="AGX44481.1"/>
    <property type="molecule type" value="Genomic_DNA"/>
</dbReference>
<evidence type="ECO:0000313" key="2">
    <source>
        <dbReference type="EMBL" id="AGX44481.1"/>
    </source>
</evidence>
<evidence type="ECO:0000259" key="1">
    <source>
        <dbReference type="Pfam" id="PF05076"/>
    </source>
</evidence>
<keyword evidence="3" id="KW-1185">Reference proteome</keyword>
<gene>
    <name evidence="2" type="ORF">CLSA_c35200</name>
</gene>